<protein>
    <recommendedName>
        <fullName evidence="3">Reverse transcriptase zinc-binding domain-containing protein</fullName>
    </recommendedName>
</protein>
<organism evidence="1 2">
    <name type="scientific">Prorocentrum cordatum</name>
    <dbReference type="NCBI Taxonomy" id="2364126"/>
    <lineage>
        <taxon>Eukaryota</taxon>
        <taxon>Sar</taxon>
        <taxon>Alveolata</taxon>
        <taxon>Dinophyceae</taxon>
        <taxon>Prorocentrales</taxon>
        <taxon>Prorocentraceae</taxon>
        <taxon>Prorocentrum</taxon>
    </lineage>
</organism>
<dbReference type="EMBL" id="CAUYUJ010015138">
    <property type="protein sequence ID" value="CAK0850322.1"/>
    <property type="molecule type" value="Genomic_DNA"/>
</dbReference>
<evidence type="ECO:0008006" key="3">
    <source>
        <dbReference type="Google" id="ProtNLM"/>
    </source>
</evidence>
<name>A0ABN9TVM5_9DINO</name>
<sequence>MSIRTCTHLGQIRCLWTPKRFPDLPIGPAPAPPAWWEGTQIQIEQLVREQAVTQAQVSQAYASFCQAAELELAETYQLELSGSKGNFFGRGDKFKFVYKPAIVKVGGPHPLGSPVSRAMRKFHTRLEELGHLKRKGYDDDDKQVSEINQKLQKAPELLWHSSGWRKWRAGHFSFRGYGAASIRDALFELSKLIQWVKVPNEWIPDEPGPDGTPGGAMDQIEALESEWKGIWRYGDLKEPEPYVKKALVSGTLQFCRGLEALELKVSRKKCMLVASDIKVGRSLQHSLREFSFKYVPAAKNLGVDFKLAFNKGRQVPQVDPSFLANALPLMMWCKAIFMQWSSEAQMQTAFDKAKKEVARGWRGVIGPAGAVVQTLIRLGWTGTSWCRWVTSTGLSLDLRELGPRTIKALLDDTTEQLSLKKVSEFYNLSWEPFLDPIRGVIAELRKRGDHLGISLLIAQVSGGLWTQKDLFKHRYSLDPLCRWCKAREGSVHHRIWGCDGSWLLRRDLDPGGKLLKQGINAQVVKIAAHQSRRAAFNHGVPPHFFHGNRLADEWAKTGAKAHPMNFHVRDRIKFHHDQVTLLARYMTEVLKNVHRLGYPDVEAIKERRQRTLVNSEAPLLEIVPDDKGHKISQVPGGWGCSVCGIGRSSRSRLVQLPCPGVPVVFLKAHPTHRLWANGPVLWCSACGVYAQQQVKDLAERCASRAVGEWKKRSLRLLKQGKNPSSPKAEAVVPVPLHR</sequence>
<dbReference type="Proteomes" id="UP001189429">
    <property type="component" value="Unassembled WGS sequence"/>
</dbReference>
<evidence type="ECO:0000313" key="1">
    <source>
        <dbReference type="EMBL" id="CAK0850322.1"/>
    </source>
</evidence>
<evidence type="ECO:0000313" key="2">
    <source>
        <dbReference type="Proteomes" id="UP001189429"/>
    </source>
</evidence>
<comment type="caution">
    <text evidence="1">The sequence shown here is derived from an EMBL/GenBank/DDBJ whole genome shotgun (WGS) entry which is preliminary data.</text>
</comment>
<reference evidence="1" key="1">
    <citation type="submission" date="2023-10" db="EMBL/GenBank/DDBJ databases">
        <authorList>
            <person name="Chen Y."/>
            <person name="Shah S."/>
            <person name="Dougan E. K."/>
            <person name="Thang M."/>
            <person name="Chan C."/>
        </authorList>
    </citation>
    <scope>NUCLEOTIDE SEQUENCE [LARGE SCALE GENOMIC DNA]</scope>
</reference>
<keyword evidence="2" id="KW-1185">Reference proteome</keyword>
<proteinExistence type="predicted"/>
<accession>A0ABN9TVM5</accession>
<gene>
    <name evidence="1" type="ORF">PCOR1329_LOCUS42754</name>
</gene>